<dbReference type="PANTHER" id="PTHR12810">
    <property type="entry name" value="MITOCHONDRIAL 28S RIBOSOMAL PROTEIN S29"/>
    <property type="match status" value="1"/>
</dbReference>
<evidence type="ECO:0000256" key="5">
    <source>
        <dbReference type="ARBA" id="ARBA00023128"/>
    </source>
</evidence>
<organism evidence="8 9">
    <name type="scientific">Ignelater luminosus</name>
    <name type="common">Cucubano</name>
    <name type="synonym">Pyrophorus luminosus</name>
    <dbReference type="NCBI Taxonomy" id="2038154"/>
    <lineage>
        <taxon>Eukaryota</taxon>
        <taxon>Metazoa</taxon>
        <taxon>Ecdysozoa</taxon>
        <taxon>Arthropoda</taxon>
        <taxon>Hexapoda</taxon>
        <taxon>Insecta</taxon>
        <taxon>Pterygota</taxon>
        <taxon>Neoptera</taxon>
        <taxon>Endopterygota</taxon>
        <taxon>Coleoptera</taxon>
        <taxon>Polyphaga</taxon>
        <taxon>Elateriformia</taxon>
        <taxon>Elateroidea</taxon>
        <taxon>Elateridae</taxon>
        <taxon>Agrypninae</taxon>
        <taxon>Pyrophorini</taxon>
        <taxon>Ignelater</taxon>
    </lineage>
</organism>
<accession>A0A8K0GDD6</accession>
<evidence type="ECO:0000256" key="2">
    <source>
        <dbReference type="ARBA" id="ARBA00009863"/>
    </source>
</evidence>
<keyword evidence="3" id="KW-0809">Transit peptide</keyword>
<dbReference type="PRINTS" id="PR01716">
    <property type="entry name" value="DEATHASSOCP3"/>
</dbReference>
<proteinExistence type="inferred from homology"/>
<comment type="subcellular location">
    <subcellularLocation>
        <location evidence="1">Mitochondrion</location>
    </subcellularLocation>
</comment>
<evidence type="ECO:0000313" key="9">
    <source>
        <dbReference type="Proteomes" id="UP000801492"/>
    </source>
</evidence>
<dbReference type="InterPro" id="IPR019368">
    <property type="entry name" value="Ribosomal_mS29"/>
</dbReference>
<gene>
    <name evidence="8" type="ORF">ILUMI_10706</name>
</gene>
<protein>
    <recommendedName>
        <fullName evidence="7">Small ribosomal subunit protein mS29</fullName>
    </recommendedName>
</protein>
<evidence type="ECO:0000256" key="6">
    <source>
        <dbReference type="ARBA" id="ARBA00023274"/>
    </source>
</evidence>
<dbReference type="InterPro" id="IPR008092">
    <property type="entry name" value="Ribosomal_mS29_met"/>
</dbReference>
<dbReference type="GO" id="GO:0005763">
    <property type="term" value="C:mitochondrial small ribosomal subunit"/>
    <property type="evidence" value="ECO:0007669"/>
    <property type="project" value="TreeGrafter"/>
</dbReference>
<evidence type="ECO:0000313" key="8">
    <source>
        <dbReference type="EMBL" id="KAF2895469.1"/>
    </source>
</evidence>
<dbReference type="OrthoDB" id="274828at2759"/>
<evidence type="ECO:0000256" key="1">
    <source>
        <dbReference type="ARBA" id="ARBA00004173"/>
    </source>
</evidence>
<keyword evidence="6" id="KW-0687">Ribonucleoprotein</keyword>
<dbReference type="Pfam" id="PF10236">
    <property type="entry name" value="DAP3"/>
    <property type="match status" value="1"/>
</dbReference>
<dbReference type="EMBL" id="VTPC01005893">
    <property type="protein sequence ID" value="KAF2895469.1"/>
    <property type="molecule type" value="Genomic_DNA"/>
</dbReference>
<dbReference type="GO" id="GO:0003735">
    <property type="term" value="F:structural constituent of ribosome"/>
    <property type="evidence" value="ECO:0007669"/>
    <property type="project" value="TreeGrafter"/>
</dbReference>
<evidence type="ECO:0000256" key="4">
    <source>
        <dbReference type="ARBA" id="ARBA00022980"/>
    </source>
</evidence>
<name>A0A8K0GDD6_IGNLU</name>
<evidence type="ECO:0000256" key="3">
    <source>
        <dbReference type="ARBA" id="ARBA00022946"/>
    </source>
</evidence>
<dbReference type="GO" id="GO:0006915">
    <property type="term" value="P:apoptotic process"/>
    <property type="evidence" value="ECO:0007669"/>
    <property type="project" value="InterPro"/>
</dbReference>
<comment type="caution">
    <text evidence="8">The sequence shown here is derived from an EMBL/GenBank/DDBJ whole genome shotgun (WGS) entry which is preliminary data.</text>
</comment>
<dbReference type="Proteomes" id="UP000801492">
    <property type="component" value="Unassembled WGS sequence"/>
</dbReference>
<keyword evidence="5" id="KW-0496">Mitochondrion</keyword>
<sequence>MLKMRSTDLIIRRVFSSLTSLRLQPFSTQPAIQERLETFRTTENSPLNHTEDHIGQFYRIPPETKKQLFLYGGLAKSYEIQTKTFTETCFMVRKPAVDIIYCMKTIDYSKPAIRFVMYGKKGNGKTLSLAHILHYALESKFLIVHVPWVGNWMRRCKESSNSEVKEGFIDLNIDAAAWLIHFKNQNAHLLGDPELKVAEDHVWNKRETTPKDAPLTELVEFGINRIKYASRCVVALAEEIKKLSKAGKCKTFVAVDGFNALFYPQTNILTEKKQVVHPSKVTLTEAFLNLTKFDWNNGVAVVIVDEIAIGEKDQISHLPRYLLGKEGFEHMDPFVPILVSEYTPKELKSCMDYYRERKWVQPLPGQDEELTFLSASNPYRLMLLCNPL</sequence>
<dbReference type="AlphaFoldDB" id="A0A8K0GDD6"/>
<comment type="similarity">
    <text evidence="2">Belongs to the mitochondrion-specific ribosomal protein mS29 family.</text>
</comment>
<reference evidence="8" key="1">
    <citation type="submission" date="2019-08" db="EMBL/GenBank/DDBJ databases">
        <title>The genome of the North American firefly Photinus pyralis.</title>
        <authorList>
            <consortium name="Photinus pyralis genome working group"/>
            <person name="Fallon T.R."/>
            <person name="Sander Lower S.E."/>
            <person name="Weng J.-K."/>
        </authorList>
    </citation>
    <scope>NUCLEOTIDE SEQUENCE</scope>
    <source>
        <strain evidence="8">TRF0915ILg1</strain>
        <tissue evidence="8">Whole body</tissue>
    </source>
</reference>
<keyword evidence="4" id="KW-0689">Ribosomal protein</keyword>
<keyword evidence="9" id="KW-1185">Reference proteome</keyword>
<evidence type="ECO:0000256" key="7">
    <source>
        <dbReference type="ARBA" id="ARBA00035140"/>
    </source>
</evidence>
<dbReference type="PANTHER" id="PTHR12810:SF0">
    <property type="entry name" value="SMALL RIBOSOMAL SUBUNIT PROTEIN MS29"/>
    <property type="match status" value="1"/>
</dbReference>